<dbReference type="Pfam" id="PF00009">
    <property type="entry name" value="GTP_EFTU"/>
    <property type="match status" value="1"/>
</dbReference>
<keyword evidence="2" id="KW-1185">Reference proteome</keyword>
<sequence length="209" mass="23506">MRHINIERFSELQRRRSVRNVCILAHVDHGKTTLADYLVASNGLISQKLAGKLRYLDSRADEQERGITMKSSSVTLYYKSIRENEEILINLIDSPGHVDFSGEVSTAVRLCDGAVILVDVVEGVCPQTRICLKQAYMECLKPILVLSKIDRLFLEKQMTPHDAFIHLSQVLENVNAVYASIFASDVMAKEDITTNSDYTSALENVDDSR</sequence>
<organism evidence="1 2">
    <name type="scientific">Phlebotomus papatasi</name>
    <name type="common">Sandfly</name>
    <dbReference type="NCBI Taxonomy" id="29031"/>
    <lineage>
        <taxon>Eukaryota</taxon>
        <taxon>Metazoa</taxon>
        <taxon>Ecdysozoa</taxon>
        <taxon>Arthropoda</taxon>
        <taxon>Hexapoda</taxon>
        <taxon>Insecta</taxon>
        <taxon>Pterygota</taxon>
        <taxon>Neoptera</taxon>
        <taxon>Endopterygota</taxon>
        <taxon>Diptera</taxon>
        <taxon>Nematocera</taxon>
        <taxon>Psychodoidea</taxon>
        <taxon>Psychodidae</taxon>
        <taxon>Phlebotomus</taxon>
        <taxon>Phlebotomus</taxon>
    </lineage>
</organism>
<dbReference type="GO" id="GO:0005525">
    <property type="term" value="F:GTP binding"/>
    <property type="evidence" value="ECO:0007669"/>
    <property type="project" value="InterPro"/>
</dbReference>
<dbReference type="SUPFAM" id="SSF52540">
    <property type="entry name" value="P-loop containing nucleoside triphosphate hydrolases"/>
    <property type="match status" value="1"/>
</dbReference>
<evidence type="ECO:0000313" key="2">
    <source>
        <dbReference type="Proteomes" id="UP000092462"/>
    </source>
</evidence>
<accession>A0A1B0GQ84</accession>
<dbReference type="PANTHER" id="PTHR42908:SF3">
    <property type="entry name" value="ELONGATION FACTOR-LIKE GTPASE 1"/>
    <property type="match status" value="1"/>
</dbReference>
<dbReference type="AlphaFoldDB" id="A0A1B0GQ84"/>
<dbReference type="InterPro" id="IPR000795">
    <property type="entry name" value="T_Tr_GTP-bd_dom"/>
</dbReference>
<dbReference type="InterPro" id="IPR005225">
    <property type="entry name" value="Small_GTP-bd"/>
</dbReference>
<dbReference type="EnsemblMetazoa" id="PPAI009027-RA">
    <property type="protein sequence ID" value="PPAI009027-PA"/>
    <property type="gene ID" value="PPAI009027"/>
</dbReference>
<dbReference type="Proteomes" id="UP000092462">
    <property type="component" value="Unassembled WGS sequence"/>
</dbReference>
<dbReference type="GO" id="GO:0003924">
    <property type="term" value="F:GTPase activity"/>
    <property type="evidence" value="ECO:0007669"/>
    <property type="project" value="InterPro"/>
</dbReference>
<dbReference type="GO" id="GO:1990904">
    <property type="term" value="C:ribonucleoprotein complex"/>
    <property type="evidence" value="ECO:0007669"/>
    <property type="project" value="TreeGrafter"/>
</dbReference>
<dbReference type="PRINTS" id="PR00315">
    <property type="entry name" value="ELONGATNFCT"/>
</dbReference>
<dbReference type="VEuPathDB" id="VectorBase:PPAI009027"/>
<reference evidence="1" key="1">
    <citation type="submission" date="2022-08" db="UniProtKB">
        <authorList>
            <consortium name="EnsemblMetazoa"/>
        </authorList>
    </citation>
    <scope>IDENTIFICATION</scope>
    <source>
        <strain evidence="1">Israel</strain>
    </source>
</reference>
<name>A0A1B0GQ84_PHLPP</name>
<dbReference type="PROSITE" id="PS51722">
    <property type="entry name" value="G_TR_2"/>
    <property type="match status" value="1"/>
</dbReference>
<dbReference type="PANTHER" id="PTHR42908">
    <property type="entry name" value="TRANSLATION ELONGATION FACTOR-RELATED"/>
    <property type="match status" value="1"/>
</dbReference>
<dbReference type="GO" id="GO:0042256">
    <property type="term" value="P:cytosolic ribosome assembly"/>
    <property type="evidence" value="ECO:0007669"/>
    <property type="project" value="TreeGrafter"/>
</dbReference>
<protein>
    <submittedName>
        <fullName evidence="1">Uncharacterized protein</fullName>
    </submittedName>
</protein>
<dbReference type="GO" id="GO:0005829">
    <property type="term" value="C:cytosol"/>
    <property type="evidence" value="ECO:0007669"/>
    <property type="project" value="TreeGrafter"/>
</dbReference>
<dbReference type="InterPro" id="IPR027417">
    <property type="entry name" value="P-loop_NTPase"/>
</dbReference>
<dbReference type="NCBIfam" id="TIGR00231">
    <property type="entry name" value="small_GTP"/>
    <property type="match status" value="1"/>
</dbReference>
<evidence type="ECO:0000313" key="1">
    <source>
        <dbReference type="EnsemblMetazoa" id="PPAI009027-PA"/>
    </source>
</evidence>
<proteinExistence type="predicted"/>
<dbReference type="EMBL" id="AJVK01006565">
    <property type="status" value="NOT_ANNOTATED_CDS"/>
    <property type="molecule type" value="Genomic_DNA"/>
</dbReference>
<dbReference type="Gene3D" id="3.40.50.300">
    <property type="entry name" value="P-loop containing nucleotide triphosphate hydrolases"/>
    <property type="match status" value="1"/>
</dbReference>
<dbReference type="GO" id="GO:0043022">
    <property type="term" value="F:ribosome binding"/>
    <property type="evidence" value="ECO:0007669"/>
    <property type="project" value="TreeGrafter"/>
</dbReference>
<dbReference type="VEuPathDB" id="VectorBase:PPAPM1_007907"/>